<keyword evidence="2" id="KW-1185">Reference proteome</keyword>
<sequence length="68" mass="7840">MKQQGLPDYYRKKISQHEALERQLREELLKLDASRPGHDPDAALRADMEALLARYDFSPAQMADILLT</sequence>
<accession>A0A1K1WJ67</accession>
<proteinExistence type="predicted"/>
<dbReference type="OrthoDB" id="6121338at2"/>
<dbReference type="Proteomes" id="UP000182350">
    <property type="component" value="Unassembled WGS sequence"/>
</dbReference>
<dbReference type="RefSeq" id="WP_072325648.1">
    <property type="nucleotide sequence ID" value="NZ_FPJW01000004.1"/>
</dbReference>
<name>A0A1K1WJ67_9GAMM</name>
<dbReference type="AlphaFoldDB" id="A0A1K1WJ67"/>
<evidence type="ECO:0000313" key="2">
    <source>
        <dbReference type="Proteomes" id="UP000182350"/>
    </source>
</evidence>
<dbReference type="EMBL" id="FPJW01000004">
    <property type="protein sequence ID" value="SFX37303.1"/>
    <property type="molecule type" value="Genomic_DNA"/>
</dbReference>
<gene>
    <name evidence="1" type="ORF">SAMN02745752_01400</name>
</gene>
<dbReference type="STRING" id="1122209.SAMN02745752_01400"/>
<evidence type="ECO:0000313" key="1">
    <source>
        <dbReference type="EMBL" id="SFX37303.1"/>
    </source>
</evidence>
<organism evidence="1 2">
    <name type="scientific">Marinospirillum alkaliphilum DSM 21637</name>
    <dbReference type="NCBI Taxonomy" id="1122209"/>
    <lineage>
        <taxon>Bacteria</taxon>
        <taxon>Pseudomonadati</taxon>
        <taxon>Pseudomonadota</taxon>
        <taxon>Gammaproteobacteria</taxon>
        <taxon>Oceanospirillales</taxon>
        <taxon>Oceanospirillaceae</taxon>
        <taxon>Marinospirillum</taxon>
    </lineage>
</organism>
<protein>
    <submittedName>
        <fullName evidence="1">Uncharacterized protein</fullName>
    </submittedName>
</protein>
<reference evidence="1 2" key="1">
    <citation type="submission" date="2016-11" db="EMBL/GenBank/DDBJ databases">
        <authorList>
            <person name="Jaros S."/>
            <person name="Januszkiewicz K."/>
            <person name="Wedrychowicz H."/>
        </authorList>
    </citation>
    <scope>NUCLEOTIDE SEQUENCE [LARGE SCALE GENOMIC DNA]</scope>
    <source>
        <strain evidence="1 2">DSM 21637</strain>
    </source>
</reference>